<dbReference type="Proteomes" id="UP001165205">
    <property type="component" value="Unassembled WGS sequence"/>
</dbReference>
<dbReference type="InterPro" id="IPR051617">
    <property type="entry name" value="UNC-93-like_regulator"/>
</dbReference>
<feature type="transmembrane region" description="Helical" evidence="6">
    <location>
        <begin position="168"/>
        <end position="188"/>
    </location>
</feature>
<reference evidence="8 9" key="1">
    <citation type="submission" date="2016-10" db="EMBL/GenBank/DDBJ databases">
        <title>Genome sequencing of Aspergillus oryzae BCC7051.</title>
        <authorList>
            <person name="Thammarongtham C."/>
            <person name="Vorapreeda T."/>
            <person name="Nookaew I."/>
            <person name="Srisuk T."/>
            <person name="Land M."/>
            <person name="Jeennor S."/>
            <person name="Laoteng K."/>
        </authorList>
    </citation>
    <scope>NUCLEOTIDE SEQUENCE [LARGE SCALE GENOMIC DNA]</scope>
    <source>
        <strain evidence="8 9">BCC7051</strain>
    </source>
</reference>
<feature type="transmembrane region" description="Helical" evidence="6">
    <location>
        <begin position="385"/>
        <end position="405"/>
    </location>
</feature>
<dbReference type="eggNOG" id="KOG3098">
    <property type="taxonomic scope" value="Eukaryota"/>
</dbReference>
<feature type="transmembrane region" description="Helical" evidence="6">
    <location>
        <begin position="425"/>
        <end position="449"/>
    </location>
</feature>
<comment type="caution">
    <text evidence="8">The sequence shown here is derived from an EMBL/GenBank/DDBJ whole genome shotgun (WGS) entry which is preliminary data.</text>
</comment>
<evidence type="ECO:0000313" key="9">
    <source>
        <dbReference type="Proteomes" id="UP000190312"/>
    </source>
</evidence>
<dbReference type="PANTHER" id="PTHR23294:SF19">
    <property type="entry name" value="DUF895 DOMAIN MEMBRANE PROTEIN-RELATED"/>
    <property type="match status" value="1"/>
</dbReference>
<evidence type="ECO:0000256" key="2">
    <source>
        <dbReference type="ARBA" id="ARBA00022692"/>
    </source>
</evidence>
<feature type="transmembrane region" description="Helical" evidence="6">
    <location>
        <begin position="354"/>
        <end position="373"/>
    </location>
</feature>
<evidence type="ECO:0000313" key="7">
    <source>
        <dbReference type="EMBL" id="GMG30704.1"/>
    </source>
</evidence>
<comment type="subcellular location">
    <subcellularLocation>
        <location evidence="1">Membrane</location>
        <topology evidence="1">Multi-pass membrane protein</topology>
    </subcellularLocation>
</comment>
<feature type="transmembrane region" description="Helical" evidence="6">
    <location>
        <begin position="194"/>
        <end position="219"/>
    </location>
</feature>
<dbReference type="PANTHER" id="PTHR23294">
    <property type="entry name" value="ET TRANSLATION PRODUCT-RELATED"/>
    <property type="match status" value="1"/>
</dbReference>
<dbReference type="GO" id="GO:0016020">
    <property type="term" value="C:membrane"/>
    <property type="evidence" value="ECO:0007669"/>
    <property type="project" value="UniProtKB-SubCell"/>
</dbReference>
<dbReference type="SUPFAM" id="SSF103473">
    <property type="entry name" value="MFS general substrate transporter"/>
    <property type="match status" value="1"/>
</dbReference>
<keyword evidence="2 6" id="KW-0812">Transmembrane</keyword>
<sequence length="560" mass="61614">MIGLAGRNPALGEVGHPLSNTISLLGISHIGLFADSHRFTPWGTVAPQPYFRLNVPRFANQVGRLENIHVLKATSTNRTTILEKQHQGMMSTATSTKRTWYRTTSFNISVVSLCAFIAPGLWAAMNGLGGAGAADPHYVNAANSVIFCLQVLVCLFGSAMIAKIGLKWALVLVTVGFPIYASSVYCNIRYNNTWYIMLACVIDGMSSGIFWLTEGAIVLAYPEKHRRGKYLAFWLGSRIVGQMIGGSVTLGVNAGNREKGHISVKIYFIFISIQALGPFVAALLSSPDKVQRSDRSPVSLDLPRSLKAELNIMWKLLRRKEILLLLPMIIQSVFSEAFFSTYNATYFTVRSRALASLVASTCVIIANFMLGFFPDWKRPTVNTRAIVAFVLIYAFELSLYIYAMVVTKEYERRDTPPVLDWADDGFGRGVCVYILMLVGFNLMYEYLYWLIGTVNRSGGDIVRLGAVVRGVESAGQAISYGINSIDQARFPLSGAVAVNLSFFAACIIPSAFAVFRVGIINGVKVYRIQQDENVHVDGGSIEGRVSNSSSHDIQDTHMVK</sequence>
<keyword evidence="4 6" id="KW-0472">Membrane</keyword>
<dbReference type="EMBL" id="MKZY01000003">
    <property type="protein sequence ID" value="OOO11098.1"/>
    <property type="molecule type" value="Genomic_DNA"/>
</dbReference>
<dbReference type="EMBL" id="BSYA01000074">
    <property type="protein sequence ID" value="GMG30704.1"/>
    <property type="molecule type" value="Genomic_DNA"/>
</dbReference>
<evidence type="ECO:0000256" key="6">
    <source>
        <dbReference type="SAM" id="Phobius"/>
    </source>
</evidence>
<evidence type="ECO:0000256" key="5">
    <source>
        <dbReference type="SAM" id="MobiDB-lite"/>
    </source>
</evidence>
<gene>
    <name evidence="7" type="ORF">Aory04_000672700</name>
    <name evidence="8" type="ORF">OAory_01075680</name>
</gene>
<feature type="transmembrane region" description="Helical" evidence="6">
    <location>
        <begin position="106"/>
        <end position="125"/>
    </location>
</feature>
<dbReference type="AlphaFoldDB" id="A0A1S9DPU2"/>
<proteinExistence type="predicted"/>
<name>A0A1S9DPU2_ASPOZ</name>
<evidence type="ECO:0000256" key="3">
    <source>
        <dbReference type="ARBA" id="ARBA00022989"/>
    </source>
</evidence>
<feature type="transmembrane region" description="Helical" evidence="6">
    <location>
        <begin position="231"/>
        <end position="254"/>
    </location>
</feature>
<evidence type="ECO:0000256" key="4">
    <source>
        <dbReference type="ARBA" id="ARBA00023136"/>
    </source>
</evidence>
<dbReference type="OrthoDB" id="196103at2759"/>
<protein>
    <submittedName>
        <fullName evidence="8">Major facilitator superfamily MFS_1</fullName>
    </submittedName>
    <submittedName>
        <fullName evidence="7">Unnamed protein product</fullName>
    </submittedName>
</protein>
<evidence type="ECO:0000256" key="1">
    <source>
        <dbReference type="ARBA" id="ARBA00004141"/>
    </source>
</evidence>
<evidence type="ECO:0000313" key="8">
    <source>
        <dbReference type="EMBL" id="OOO11098.1"/>
    </source>
</evidence>
<dbReference type="InterPro" id="IPR036259">
    <property type="entry name" value="MFS_trans_sf"/>
</dbReference>
<feature type="transmembrane region" description="Helical" evidence="6">
    <location>
        <begin position="494"/>
        <end position="519"/>
    </location>
</feature>
<organism evidence="8 9">
    <name type="scientific">Aspergillus oryzae</name>
    <name type="common">Yellow koji mold</name>
    <dbReference type="NCBI Taxonomy" id="5062"/>
    <lineage>
        <taxon>Eukaryota</taxon>
        <taxon>Fungi</taxon>
        <taxon>Dikarya</taxon>
        <taxon>Ascomycota</taxon>
        <taxon>Pezizomycotina</taxon>
        <taxon>Eurotiomycetes</taxon>
        <taxon>Eurotiomycetidae</taxon>
        <taxon>Eurotiales</taxon>
        <taxon>Aspergillaceae</taxon>
        <taxon>Aspergillus</taxon>
        <taxon>Aspergillus subgen. Circumdati</taxon>
    </lineage>
</organism>
<accession>A0A1S9DPU2</accession>
<reference evidence="7" key="2">
    <citation type="submission" date="2023-04" db="EMBL/GenBank/DDBJ databases">
        <title>Aspergillus oryzae NBRC 4228.</title>
        <authorList>
            <person name="Ichikawa N."/>
            <person name="Sato H."/>
            <person name="Tonouchi N."/>
        </authorList>
    </citation>
    <scope>NUCLEOTIDE SEQUENCE</scope>
    <source>
        <strain evidence="7">NBRC 4228</strain>
    </source>
</reference>
<dbReference type="VEuPathDB" id="FungiDB:AO090012000340"/>
<dbReference type="Proteomes" id="UP000190312">
    <property type="component" value="Unassembled WGS sequence"/>
</dbReference>
<feature type="transmembrane region" description="Helical" evidence="6">
    <location>
        <begin position="266"/>
        <end position="285"/>
    </location>
</feature>
<dbReference type="Gene3D" id="1.20.1250.20">
    <property type="entry name" value="MFS general substrate transporter like domains"/>
    <property type="match status" value="1"/>
</dbReference>
<keyword evidence="3 6" id="KW-1133">Transmembrane helix</keyword>
<dbReference type="InterPro" id="IPR010291">
    <property type="entry name" value="Ion_channel_UNC-93"/>
</dbReference>
<feature type="transmembrane region" description="Helical" evidence="6">
    <location>
        <begin position="137"/>
        <end position="156"/>
    </location>
</feature>
<feature type="transmembrane region" description="Helical" evidence="6">
    <location>
        <begin position="322"/>
        <end position="342"/>
    </location>
</feature>
<dbReference type="Pfam" id="PF05978">
    <property type="entry name" value="UNC-93"/>
    <property type="match status" value="1"/>
</dbReference>
<feature type="region of interest" description="Disordered" evidence="5">
    <location>
        <begin position="539"/>
        <end position="560"/>
    </location>
</feature>